<dbReference type="AlphaFoldDB" id="A0A6V8PP14"/>
<reference evidence="1 2" key="1">
    <citation type="journal article" date="2020" name="Front. Microbiol.">
        <title>Single-cell genomics of novel Actinobacteria with the Wood-Ljungdahl pathway discovered in a serpentinizing system.</title>
        <authorList>
            <person name="Merino N."/>
            <person name="Kawai M."/>
            <person name="Boyd E.S."/>
            <person name="Colman D.R."/>
            <person name="McGlynn S.E."/>
            <person name="Nealson K.H."/>
            <person name="Kurokawa K."/>
            <person name="Hongoh Y."/>
        </authorList>
    </citation>
    <scope>NUCLEOTIDE SEQUENCE [LARGE SCALE GENOMIC DNA]</scope>
    <source>
        <strain evidence="1 2">S42</strain>
    </source>
</reference>
<gene>
    <name evidence="1" type="ORF">HKBW3S42_02327</name>
</gene>
<proteinExistence type="predicted"/>
<comment type="caution">
    <text evidence="1">The sequence shown here is derived from an EMBL/GenBank/DDBJ whole genome shotgun (WGS) entry which is preliminary data.</text>
</comment>
<name>A0A6V8PP14_9ACTN</name>
<evidence type="ECO:0000313" key="2">
    <source>
        <dbReference type="Proteomes" id="UP000568877"/>
    </source>
</evidence>
<evidence type="ECO:0008006" key="3">
    <source>
        <dbReference type="Google" id="ProtNLM"/>
    </source>
</evidence>
<dbReference type="Proteomes" id="UP000568877">
    <property type="component" value="Unassembled WGS sequence"/>
</dbReference>
<sequence>VDWVSGAALMVRGEAIEKTGLLDEGFFMYSEEVDWCYRIKRAGYEVVYFPQAEIIHYDARSSEDEARRLEMVLSGRYRFFARHYPSWQGLFLRLLILGGVW</sequence>
<dbReference type="PANTHER" id="PTHR43179">
    <property type="entry name" value="RHAMNOSYLTRANSFERASE WBBL"/>
    <property type="match status" value="1"/>
</dbReference>
<dbReference type="Gene3D" id="3.90.550.10">
    <property type="entry name" value="Spore Coat Polysaccharide Biosynthesis Protein SpsA, Chain A"/>
    <property type="match status" value="1"/>
</dbReference>
<dbReference type="EMBL" id="BLSA01000864">
    <property type="protein sequence ID" value="GFP33987.1"/>
    <property type="molecule type" value="Genomic_DNA"/>
</dbReference>
<evidence type="ECO:0000313" key="1">
    <source>
        <dbReference type="EMBL" id="GFP33987.1"/>
    </source>
</evidence>
<dbReference type="PANTHER" id="PTHR43179:SF7">
    <property type="entry name" value="RHAMNOSYLTRANSFERASE WBBL"/>
    <property type="match status" value="1"/>
</dbReference>
<organism evidence="1 2">
    <name type="scientific">Candidatus Hakubella thermalkaliphila</name>
    <dbReference type="NCBI Taxonomy" id="2754717"/>
    <lineage>
        <taxon>Bacteria</taxon>
        <taxon>Bacillati</taxon>
        <taxon>Actinomycetota</taxon>
        <taxon>Actinomycetota incertae sedis</taxon>
        <taxon>Candidatus Hakubellales</taxon>
        <taxon>Candidatus Hakubellaceae</taxon>
        <taxon>Candidatus Hakubella</taxon>
    </lineage>
</organism>
<dbReference type="InterPro" id="IPR029044">
    <property type="entry name" value="Nucleotide-diphossugar_trans"/>
</dbReference>
<accession>A0A6V8PP14</accession>
<dbReference type="SUPFAM" id="SSF53448">
    <property type="entry name" value="Nucleotide-diphospho-sugar transferases"/>
    <property type="match status" value="1"/>
</dbReference>
<feature type="non-terminal residue" evidence="1">
    <location>
        <position position="1"/>
    </location>
</feature>
<protein>
    <recommendedName>
        <fullName evidence="3">Rhamnosyltransferase</fullName>
    </recommendedName>
</protein>